<protein>
    <submittedName>
        <fullName evidence="2">Uncharacterized protein</fullName>
    </submittedName>
</protein>
<dbReference type="AlphaFoldDB" id="A0A915DRX8"/>
<dbReference type="WBParaSite" id="jg22232">
    <property type="protein sequence ID" value="jg22232"/>
    <property type="gene ID" value="jg22232"/>
</dbReference>
<dbReference type="Proteomes" id="UP000887574">
    <property type="component" value="Unplaced"/>
</dbReference>
<keyword evidence="1" id="KW-1185">Reference proteome</keyword>
<proteinExistence type="predicted"/>
<sequence>MKNKILTPVSNCFDSILLMRSDKLWARQKRAKKKTKILFDNQAMAFSHMQFLGTMADLLVDAGQEVVSCVF</sequence>
<evidence type="ECO:0000313" key="1">
    <source>
        <dbReference type="Proteomes" id="UP000887574"/>
    </source>
</evidence>
<organism evidence="1 2">
    <name type="scientific">Ditylenchus dipsaci</name>
    <dbReference type="NCBI Taxonomy" id="166011"/>
    <lineage>
        <taxon>Eukaryota</taxon>
        <taxon>Metazoa</taxon>
        <taxon>Ecdysozoa</taxon>
        <taxon>Nematoda</taxon>
        <taxon>Chromadorea</taxon>
        <taxon>Rhabditida</taxon>
        <taxon>Tylenchina</taxon>
        <taxon>Tylenchomorpha</taxon>
        <taxon>Sphaerularioidea</taxon>
        <taxon>Anguinidae</taxon>
        <taxon>Anguininae</taxon>
        <taxon>Ditylenchus</taxon>
    </lineage>
</organism>
<reference evidence="2" key="1">
    <citation type="submission" date="2022-11" db="UniProtKB">
        <authorList>
            <consortium name="WormBaseParasite"/>
        </authorList>
    </citation>
    <scope>IDENTIFICATION</scope>
</reference>
<evidence type="ECO:0000313" key="2">
    <source>
        <dbReference type="WBParaSite" id="jg22232"/>
    </source>
</evidence>
<accession>A0A915DRX8</accession>
<name>A0A915DRX8_9BILA</name>